<accession>A0ABW3AFB8</accession>
<feature type="signal peptide" evidence="2">
    <location>
        <begin position="1"/>
        <end position="31"/>
    </location>
</feature>
<organism evidence="3 4">
    <name type="scientific">Microbacterium insulae</name>
    <dbReference type="NCBI Taxonomy" id="483014"/>
    <lineage>
        <taxon>Bacteria</taxon>
        <taxon>Bacillati</taxon>
        <taxon>Actinomycetota</taxon>
        <taxon>Actinomycetes</taxon>
        <taxon>Micrococcales</taxon>
        <taxon>Microbacteriaceae</taxon>
        <taxon>Microbacterium</taxon>
    </lineage>
</organism>
<evidence type="ECO:0000313" key="4">
    <source>
        <dbReference type="Proteomes" id="UP001597055"/>
    </source>
</evidence>
<keyword evidence="1 2" id="KW-0732">Signal</keyword>
<dbReference type="Proteomes" id="UP001597055">
    <property type="component" value="Unassembled WGS sequence"/>
</dbReference>
<keyword evidence="4" id="KW-1185">Reference proteome</keyword>
<dbReference type="EMBL" id="JBHTII010000001">
    <property type="protein sequence ID" value="MFD0789668.1"/>
    <property type="molecule type" value="Genomic_DNA"/>
</dbReference>
<evidence type="ECO:0000256" key="1">
    <source>
        <dbReference type="ARBA" id="ARBA00022729"/>
    </source>
</evidence>
<evidence type="ECO:0000256" key="2">
    <source>
        <dbReference type="SAM" id="SignalP"/>
    </source>
</evidence>
<name>A0ABW3AFB8_9MICO</name>
<reference evidence="4" key="1">
    <citation type="journal article" date="2019" name="Int. J. Syst. Evol. Microbiol.">
        <title>The Global Catalogue of Microorganisms (GCM) 10K type strain sequencing project: providing services to taxonomists for standard genome sequencing and annotation.</title>
        <authorList>
            <consortium name="The Broad Institute Genomics Platform"/>
            <consortium name="The Broad Institute Genome Sequencing Center for Infectious Disease"/>
            <person name="Wu L."/>
            <person name="Ma J."/>
        </authorList>
    </citation>
    <scope>NUCLEOTIDE SEQUENCE [LARGE SCALE GENOMIC DNA]</scope>
    <source>
        <strain evidence="4">CCUG 54523</strain>
    </source>
</reference>
<dbReference type="InterPro" id="IPR013517">
    <property type="entry name" value="FG-GAP"/>
</dbReference>
<dbReference type="PANTHER" id="PTHR44103:SF1">
    <property type="entry name" value="PROPROTEIN CONVERTASE P"/>
    <property type="match status" value="1"/>
</dbReference>
<sequence>MPHPRAARSRLRRFLAALVPLTLIASSSGLAALPAVAAETVSISGTLALPEGASVNIRWVDAVPEGSLEGVSARVTRDATFTIPGLEAGRPYVIRVWHDYAGQQSADGFLTGDPADPETGLRERAKVFTPTSDGLANIVLPVENRGAISGVVRRADGTPVSNQSVIVVTLTDYGIAPPFFSDWSRPRVEGQTDGDGRLVVRGLESVGDEVLGHAVAIRSDDTARYGFVGEDSSTGLVPWDRARIFPRGTGTVVIPDVVIPVPRLPADQFILAPRLTPGSGDSYGPSGEILQVSGGTLSAFQVKGGVLEAGIALRSGLEGERIYGPGNWGRFELFWSADNPQYVPRNDLLTVRPDGTMWMYEGDGQGFLRPPVQIGRGWQNYRVIPAGDLTGDRHADLLAIDSGGYLKLYRGDGKGGFLSPYPRVGRGWKGYDLYAAGDLTRDGKEDILSVDSVGTLWLYAGRGDGSFEKRRQVGRGWSDFTLAAGADIDGVDDYRTTDIVGRDDRTGNLYLYSGLGSGGFAPRKLIATGW</sequence>
<dbReference type="PANTHER" id="PTHR44103">
    <property type="entry name" value="PROPROTEIN CONVERTASE P"/>
    <property type="match status" value="1"/>
</dbReference>
<comment type="caution">
    <text evidence="3">The sequence shown here is derived from an EMBL/GenBank/DDBJ whole genome shotgun (WGS) entry which is preliminary data.</text>
</comment>
<dbReference type="Pfam" id="PF13517">
    <property type="entry name" value="FG-GAP_3"/>
    <property type="match status" value="1"/>
</dbReference>
<dbReference type="SUPFAM" id="SSF69318">
    <property type="entry name" value="Integrin alpha N-terminal domain"/>
    <property type="match status" value="1"/>
</dbReference>
<gene>
    <name evidence="3" type="ORF">ACFQ0P_04605</name>
</gene>
<protein>
    <submittedName>
        <fullName evidence="3">FG-GAP repeat domain-containing protein</fullName>
    </submittedName>
</protein>
<dbReference type="InterPro" id="IPR028994">
    <property type="entry name" value="Integrin_alpha_N"/>
</dbReference>
<dbReference type="RefSeq" id="WP_204980825.1">
    <property type="nucleotide sequence ID" value="NZ_JBHTII010000001.1"/>
</dbReference>
<proteinExistence type="predicted"/>
<feature type="chain" id="PRO_5047422574" evidence="2">
    <location>
        <begin position="32"/>
        <end position="530"/>
    </location>
</feature>
<evidence type="ECO:0000313" key="3">
    <source>
        <dbReference type="EMBL" id="MFD0789668.1"/>
    </source>
</evidence>